<dbReference type="CDD" id="cd16752">
    <property type="entry name" value="RING-HC_SIAH2"/>
    <property type="match status" value="1"/>
</dbReference>
<dbReference type="SMART" id="SM01174">
    <property type="entry name" value="DUF4205"/>
    <property type="match status" value="1"/>
</dbReference>
<dbReference type="PROSITE" id="PS51081">
    <property type="entry name" value="ZF_SIAH"/>
    <property type="match status" value="1"/>
</dbReference>
<comment type="function">
    <text evidence="11">E3 ubiquitin-protein ligase that mediates ubiquitination and subsequent proteasomal degradation of target proteins. E3 ubiquitin ligases accept ubiquitin from an E2 ubiquitin-conjugating enzyme in the form of a thioester and then directly transfers the ubiquitin to targeted substrates.</text>
</comment>
<dbReference type="Pfam" id="PF03145">
    <property type="entry name" value="Sina_TRAF"/>
    <property type="match status" value="1"/>
</dbReference>
<comment type="catalytic activity">
    <reaction evidence="1 11">
        <text>S-ubiquitinyl-[E2 ubiquitin-conjugating enzyme]-L-cysteine + [acceptor protein]-L-lysine = [E2 ubiquitin-conjugating enzyme]-L-cysteine + N(6)-ubiquitinyl-[acceptor protein]-L-lysine.</text>
        <dbReference type="EC" id="2.3.2.27"/>
    </reaction>
</comment>
<dbReference type="Pfam" id="PF13898">
    <property type="entry name" value="MINDY-3_4_CD"/>
    <property type="match status" value="1"/>
</dbReference>
<keyword evidence="8 11" id="KW-0862">Zinc</keyword>
<evidence type="ECO:0000256" key="12">
    <source>
        <dbReference type="SAM" id="MobiDB-lite"/>
    </source>
</evidence>
<evidence type="ECO:0000256" key="5">
    <source>
        <dbReference type="ARBA" id="ARBA00022723"/>
    </source>
</evidence>
<evidence type="ECO:0000256" key="10">
    <source>
        <dbReference type="PROSITE-ProRule" id="PRU00455"/>
    </source>
</evidence>
<comment type="domain">
    <text evidence="11">The SBD domain (substrate-binding domain) mediates the interaction with substrate proteins. It is related to the TRAF family.</text>
</comment>
<dbReference type="SUPFAM" id="SSF57850">
    <property type="entry name" value="RING/U-box"/>
    <property type="match status" value="1"/>
</dbReference>
<evidence type="ECO:0000256" key="4">
    <source>
        <dbReference type="ARBA" id="ARBA00022679"/>
    </source>
</evidence>
<sequence length="708" mass="79294">MELSDEAQKSQGLDLEEITRKILFLDKWREIFSYHRLGTNNTTSQNHEGDHTSAGETEDGTGRPQPKGQRHLPSNSLCSVPKPSIISSKSGGFPVSLAMAMKLRQTLFGNTTQVFSSDWTKAYFQFHEPFSDLAFALQVGKGGVRSIQMAVQGSIIQYLLFTRKGKDCNFLSLCRISKHHQDRTLAAVLAGILWAAGAAQKVTLCLITEDTYVVPTPSYSGDGFSERLQLFELSDKEATEKFICDHLQCFKGEGSHGVILFLYSLIFSRTFERLQKELGVSTTPLLQPHAGGFLCRQAVLNLILTGRASPHVFNGCQKGKSQEILHGVLTRSDVGYLQWGKDTSEGDRLSQVGSMLKTPKLPIWLCNINGTYSVLFSTNRQLLSDWRVERLFDLYFYNGQPAQNKPAHLTVDTHSHHWERVQHEDEHSPGRRFSPLEMVIRSKWRDATISWNGSHHELTSLFECPVCFDYVLPPILQCQAGHLVCNQCRQKLSCCPTCRGALTPSIRNLAMEKVASAVLFPCKYATTGCSLTLHHTEKPEHEDVCEYRPYSCPCPGASCKWQGSLEAVMSHLMHAHKSITTLQGEDIVFLATDINLPGAVDWVMMQSCFGHHFMLVLEKQEKYEGHQQFFAIVLLIGTRKQAENFAYRLELNGNRRRLTWEATPRSIHDGVSAAIMNSDCLVFDTAIAHLFADNGNLGINVTISTCCP</sequence>
<keyword evidence="6 10" id="KW-0863">Zinc-finger</keyword>
<dbReference type="InterPro" id="IPR004162">
    <property type="entry name" value="SINA-like_animal"/>
</dbReference>
<comment type="similarity">
    <text evidence="3 11">Belongs to the SINA (Seven in absentia) family.</text>
</comment>
<evidence type="ECO:0000256" key="9">
    <source>
        <dbReference type="ARBA" id="ARBA00023108"/>
    </source>
</evidence>
<dbReference type="InterPro" id="IPR008974">
    <property type="entry name" value="TRAF-like"/>
</dbReference>
<dbReference type="InterPro" id="IPR049548">
    <property type="entry name" value="Sina-like_RING"/>
</dbReference>
<reference evidence="15" key="1">
    <citation type="submission" date="2023-04" db="EMBL/GenBank/DDBJ databases">
        <authorList>
            <consortium name="ELIXIR-Norway"/>
        </authorList>
    </citation>
    <scope>NUCLEOTIDE SEQUENCE [LARGE SCALE GENOMIC DNA]</scope>
</reference>
<evidence type="ECO:0000259" key="13">
    <source>
        <dbReference type="PROSITE" id="PS50089"/>
    </source>
</evidence>
<feature type="domain" description="RING-type" evidence="13">
    <location>
        <begin position="464"/>
        <end position="499"/>
    </location>
</feature>
<evidence type="ECO:0000256" key="1">
    <source>
        <dbReference type="ARBA" id="ARBA00000900"/>
    </source>
</evidence>
<dbReference type="EC" id="2.3.2.27" evidence="11"/>
<dbReference type="Gene3D" id="3.30.40.10">
    <property type="entry name" value="Zinc/RING finger domain, C3HC4 (zinc finger)"/>
    <property type="match status" value="2"/>
</dbReference>
<dbReference type="InterPro" id="IPR013010">
    <property type="entry name" value="Znf_SIAH"/>
</dbReference>
<dbReference type="SUPFAM" id="SSF49599">
    <property type="entry name" value="TRAF domain-like"/>
    <property type="match status" value="1"/>
</dbReference>
<keyword evidence="9" id="KW-0090">Biological rhythms</keyword>
<evidence type="ECO:0000256" key="3">
    <source>
        <dbReference type="ARBA" id="ARBA00009119"/>
    </source>
</evidence>
<dbReference type="InterPro" id="IPR025257">
    <property type="entry name" value="MINDY-3/4_CD"/>
</dbReference>
<dbReference type="Proteomes" id="UP001176941">
    <property type="component" value="Chromosome 5"/>
</dbReference>
<comment type="domain">
    <text evidence="11">The RING-type zinc finger domain is essential for ubiquitin ligase activity.</text>
</comment>
<dbReference type="Gene3D" id="2.60.210.10">
    <property type="entry name" value="Apoptosis, Tumor Necrosis Factor Receptor Associated Protein 2, Chain A"/>
    <property type="match status" value="1"/>
</dbReference>
<organism evidence="15 16">
    <name type="scientific">Rangifer tarandus platyrhynchus</name>
    <name type="common">Svalbard reindeer</name>
    <dbReference type="NCBI Taxonomy" id="3082113"/>
    <lineage>
        <taxon>Eukaryota</taxon>
        <taxon>Metazoa</taxon>
        <taxon>Chordata</taxon>
        <taxon>Craniata</taxon>
        <taxon>Vertebrata</taxon>
        <taxon>Euteleostomi</taxon>
        <taxon>Mammalia</taxon>
        <taxon>Eutheria</taxon>
        <taxon>Laurasiatheria</taxon>
        <taxon>Artiodactyla</taxon>
        <taxon>Ruminantia</taxon>
        <taxon>Pecora</taxon>
        <taxon>Cervidae</taxon>
        <taxon>Odocoileinae</taxon>
        <taxon>Rangifer</taxon>
    </lineage>
</organism>
<dbReference type="Pfam" id="PF21362">
    <property type="entry name" value="Sina_RING"/>
    <property type="match status" value="1"/>
</dbReference>
<dbReference type="PANTHER" id="PTHR45877">
    <property type="entry name" value="E3 UBIQUITIN-PROTEIN LIGASE SIAH2"/>
    <property type="match status" value="1"/>
</dbReference>
<evidence type="ECO:0000256" key="2">
    <source>
        <dbReference type="ARBA" id="ARBA00004906"/>
    </source>
</evidence>
<evidence type="ECO:0000256" key="6">
    <source>
        <dbReference type="ARBA" id="ARBA00022771"/>
    </source>
</evidence>
<proteinExistence type="inferred from homology"/>
<feature type="domain" description="SIAH-type" evidence="14">
    <location>
        <begin position="517"/>
        <end position="577"/>
    </location>
</feature>
<keyword evidence="5 11" id="KW-0479">Metal-binding</keyword>
<dbReference type="InterPro" id="IPR013083">
    <property type="entry name" value="Znf_RING/FYVE/PHD"/>
</dbReference>
<dbReference type="EMBL" id="OX459941">
    <property type="protein sequence ID" value="CAI9175259.1"/>
    <property type="molecule type" value="Genomic_DNA"/>
</dbReference>
<accession>A0ABN8ZU44</accession>
<keyword evidence="4" id="KW-0808">Transferase</keyword>
<keyword evidence="16" id="KW-1185">Reference proteome</keyword>
<evidence type="ECO:0000256" key="11">
    <source>
        <dbReference type="RuleBase" id="RU201113"/>
    </source>
</evidence>
<keyword evidence="7 11" id="KW-0833">Ubl conjugation pathway</keyword>
<comment type="pathway">
    <text evidence="2 11">Protein modification; protein ubiquitination.</text>
</comment>
<dbReference type="PROSITE" id="PS50089">
    <property type="entry name" value="ZF_RING_2"/>
    <property type="match status" value="1"/>
</dbReference>
<evidence type="ECO:0000313" key="16">
    <source>
        <dbReference type="Proteomes" id="UP001176941"/>
    </source>
</evidence>
<feature type="region of interest" description="Disordered" evidence="12">
    <location>
        <begin position="39"/>
        <end position="75"/>
    </location>
</feature>
<evidence type="ECO:0000259" key="14">
    <source>
        <dbReference type="PROSITE" id="PS51081"/>
    </source>
</evidence>
<gene>
    <name evidence="15" type="ORF">MRATA1EN1_LOCUS24221</name>
</gene>
<dbReference type="Pfam" id="PF21361">
    <property type="entry name" value="Sina_ZnF"/>
    <property type="match status" value="1"/>
</dbReference>
<dbReference type="InterPro" id="IPR001841">
    <property type="entry name" value="Znf_RING"/>
</dbReference>
<dbReference type="PANTHER" id="PTHR45877:SF4">
    <property type="entry name" value="E3 UBIQUITIN-PROTEIN LIGASE SIAH2"/>
    <property type="match status" value="1"/>
</dbReference>
<dbReference type="InterPro" id="IPR018121">
    <property type="entry name" value="7-in-absentia-prot_TRAF-dom"/>
</dbReference>
<evidence type="ECO:0000256" key="7">
    <source>
        <dbReference type="ARBA" id="ARBA00022786"/>
    </source>
</evidence>
<evidence type="ECO:0000313" key="15">
    <source>
        <dbReference type="EMBL" id="CAI9175259.1"/>
    </source>
</evidence>
<protein>
    <recommendedName>
        <fullName evidence="11">E3 ubiquitin-protein ligase</fullName>
        <ecNumber evidence="11">2.3.2.27</ecNumber>
    </recommendedName>
</protein>
<name>A0ABN8ZU44_RANTA</name>
<evidence type="ECO:0000256" key="8">
    <source>
        <dbReference type="ARBA" id="ARBA00022833"/>
    </source>
</evidence>
<dbReference type="CDD" id="cd03829">
    <property type="entry name" value="Sina"/>
    <property type="match status" value="1"/>
</dbReference>